<evidence type="ECO:0000313" key="2">
    <source>
        <dbReference type="Proteomes" id="UP000092321"/>
    </source>
</evidence>
<evidence type="ECO:0008006" key="3">
    <source>
        <dbReference type="Google" id="ProtNLM"/>
    </source>
</evidence>
<dbReference type="AlphaFoldDB" id="A0A1B7TEL9"/>
<name>A0A1B7TEL9_9ASCO</name>
<sequence length="238" mass="27594">MSQQPITIPNDNTKAPISYDNIPAIELESMRLQLNKLISSFKNLQQQLILPSVSLPKNNSPTISWAKLSERVEASINHLNKLQKNIIQFDSFNVYPNVGKFPVNEEDLINVLLRKKNLPEIDNLYADLLKIGEEKIKEYKETNNLSDIDDEEVIKKYFTENDLLISKNLKLLKQTKKQLFGNKDKLDSDFMDVDDKIDLRTYTISSEMIPFDIESVYKYMYSGVKKEEENNQPDVVML</sequence>
<evidence type="ECO:0000313" key="1">
    <source>
        <dbReference type="EMBL" id="OBA27148.1"/>
    </source>
</evidence>
<dbReference type="OrthoDB" id="5329317at2759"/>
<comment type="caution">
    <text evidence="1">The sequence shown here is derived from an EMBL/GenBank/DDBJ whole genome shotgun (WGS) entry which is preliminary data.</text>
</comment>
<dbReference type="EMBL" id="LXPE01000010">
    <property type="protein sequence ID" value="OBA27148.1"/>
    <property type="molecule type" value="Genomic_DNA"/>
</dbReference>
<accession>A0A1B7TEL9</accession>
<protein>
    <recommendedName>
        <fullName evidence="3">Mediator complex subunit 8</fullName>
    </recommendedName>
</protein>
<gene>
    <name evidence="1" type="ORF">HANVADRAFT_52458</name>
</gene>
<keyword evidence="2" id="KW-1185">Reference proteome</keyword>
<dbReference type="Gene3D" id="6.10.250.2610">
    <property type="match status" value="1"/>
</dbReference>
<dbReference type="Proteomes" id="UP000092321">
    <property type="component" value="Unassembled WGS sequence"/>
</dbReference>
<reference evidence="2" key="1">
    <citation type="journal article" date="2016" name="Proc. Natl. Acad. Sci. U.S.A.">
        <title>Comparative genomics of biotechnologically important yeasts.</title>
        <authorList>
            <person name="Riley R."/>
            <person name="Haridas S."/>
            <person name="Wolfe K.H."/>
            <person name="Lopes M.R."/>
            <person name="Hittinger C.T."/>
            <person name="Goeker M."/>
            <person name="Salamov A.A."/>
            <person name="Wisecaver J.H."/>
            <person name="Long T.M."/>
            <person name="Calvey C.H."/>
            <person name="Aerts A.L."/>
            <person name="Barry K.W."/>
            <person name="Choi C."/>
            <person name="Clum A."/>
            <person name="Coughlan A.Y."/>
            <person name="Deshpande S."/>
            <person name="Douglass A.P."/>
            <person name="Hanson S.J."/>
            <person name="Klenk H.-P."/>
            <person name="LaButti K.M."/>
            <person name="Lapidus A."/>
            <person name="Lindquist E.A."/>
            <person name="Lipzen A.M."/>
            <person name="Meier-Kolthoff J.P."/>
            <person name="Ohm R.A."/>
            <person name="Otillar R.P."/>
            <person name="Pangilinan J.L."/>
            <person name="Peng Y."/>
            <person name="Rokas A."/>
            <person name="Rosa C.A."/>
            <person name="Scheuner C."/>
            <person name="Sibirny A.A."/>
            <person name="Slot J.C."/>
            <person name="Stielow J.B."/>
            <person name="Sun H."/>
            <person name="Kurtzman C.P."/>
            <person name="Blackwell M."/>
            <person name="Grigoriev I.V."/>
            <person name="Jeffries T.W."/>
        </authorList>
    </citation>
    <scope>NUCLEOTIDE SEQUENCE [LARGE SCALE GENOMIC DNA]</scope>
    <source>
        <strain evidence="2">NRRL Y-1626</strain>
    </source>
</reference>
<organism evidence="1 2">
    <name type="scientific">Hanseniaspora valbyensis NRRL Y-1626</name>
    <dbReference type="NCBI Taxonomy" id="766949"/>
    <lineage>
        <taxon>Eukaryota</taxon>
        <taxon>Fungi</taxon>
        <taxon>Dikarya</taxon>
        <taxon>Ascomycota</taxon>
        <taxon>Saccharomycotina</taxon>
        <taxon>Saccharomycetes</taxon>
        <taxon>Saccharomycodales</taxon>
        <taxon>Saccharomycodaceae</taxon>
        <taxon>Hanseniaspora</taxon>
    </lineage>
</organism>
<proteinExistence type="predicted"/>